<accession>A0A2K3MA57</accession>
<dbReference type="Proteomes" id="UP000236291">
    <property type="component" value="Unassembled WGS sequence"/>
</dbReference>
<feature type="non-terminal residue" evidence="1">
    <location>
        <position position="153"/>
    </location>
</feature>
<reference evidence="1 2" key="1">
    <citation type="journal article" date="2014" name="Am. J. Bot.">
        <title>Genome assembly and annotation for red clover (Trifolium pratense; Fabaceae).</title>
        <authorList>
            <person name="Istvanek J."/>
            <person name="Jaros M."/>
            <person name="Krenek A."/>
            <person name="Repkova J."/>
        </authorList>
    </citation>
    <scope>NUCLEOTIDE SEQUENCE [LARGE SCALE GENOMIC DNA]</scope>
    <source>
        <strain evidence="2">cv. Tatra</strain>
        <tissue evidence="1">Young leaves</tissue>
    </source>
</reference>
<reference evidence="1 2" key="2">
    <citation type="journal article" date="2017" name="Front. Plant Sci.">
        <title>Gene Classification and Mining of Molecular Markers Useful in Red Clover (Trifolium pratense) Breeding.</title>
        <authorList>
            <person name="Istvanek J."/>
            <person name="Dluhosova J."/>
            <person name="Dluhos P."/>
            <person name="Patkova L."/>
            <person name="Nedelnik J."/>
            <person name="Repkova J."/>
        </authorList>
    </citation>
    <scope>NUCLEOTIDE SEQUENCE [LARGE SCALE GENOMIC DNA]</scope>
    <source>
        <strain evidence="2">cv. Tatra</strain>
        <tissue evidence="1">Young leaves</tissue>
    </source>
</reference>
<proteinExistence type="predicted"/>
<evidence type="ECO:0000313" key="2">
    <source>
        <dbReference type="Proteomes" id="UP000236291"/>
    </source>
</evidence>
<dbReference type="EMBL" id="ASHM01054381">
    <property type="protein sequence ID" value="PNX87649.1"/>
    <property type="molecule type" value="Genomic_DNA"/>
</dbReference>
<name>A0A2K3MA57_TRIPR</name>
<protein>
    <submittedName>
        <fullName evidence="1">Uncharacterized protein</fullName>
    </submittedName>
</protein>
<sequence>MSSRDITSLPFPVFGVFVKEQILRNAKLSSKLLSSISYCNQTKNLSSASFSDFSILKAFLVNIHPPKPTFLILQFQGDGVTYIWIETDPKLVVMAFKSSKIVPWEGNHCADGLANLGLSLDRLTLWHEVPQVISDSFKLNKLGKPLCRVILRE</sequence>
<gene>
    <name evidence="1" type="ORF">L195_g043742</name>
</gene>
<evidence type="ECO:0000313" key="1">
    <source>
        <dbReference type="EMBL" id="PNX87649.1"/>
    </source>
</evidence>
<comment type="caution">
    <text evidence="1">The sequence shown here is derived from an EMBL/GenBank/DDBJ whole genome shotgun (WGS) entry which is preliminary data.</text>
</comment>
<organism evidence="1 2">
    <name type="scientific">Trifolium pratense</name>
    <name type="common">Red clover</name>
    <dbReference type="NCBI Taxonomy" id="57577"/>
    <lineage>
        <taxon>Eukaryota</taxon>
        <taxon>Viridiplantae</taxon>
        <taxon>Streptophyta</taxon>
        <taxon>Embryophyta</taxon>
        <taxon>Tracheophyta</taxon>
        <taxon>Spermatophyta</taxon>
        <taxon>Magnoliopsida</taxon>
        <taxon>eudicotyledons</taxon>
        <taxon>Gunneridae</taxon>
        <taxon>Pentapetalae</taxon>
        <taxon>rosids</taxon>
        <taxon>fabids</taxon>
        <taxon>Fabales</taxon>
        <taxon>Fabaceae</taxon>
        <taxon>Papilionoideae</taxon>
        <taxon>50 kb inversion clade</taxon>
        <taxon>NPAAA clade</taxon>
        <taxon>Hologalegina</taxon>
        <taxon>IRL clade</taxon>
        <taxon>Trifolieae</taxon>
        <taxon>Trifolium</taxon>
    </lineage>
</organism>
<dbReference type="AlphaFoldDB" id="A0A2K3MA57"/>